<feature type="transmembrane region" description="Helical" evidence="6">
    <location>
        <begin position="101"/>
        <end position="121"/>
    </location>
</feature>
<dbReference type="PROSITE" id="PS50850">
    <property type="entry name" value="MFS"/>
    <property type="match status" value="1"/>
</dbReference>
<dbReference type="Gene3D" id="1.20.1720.10">
    <property type="entry name" value="Multidrug resistance protein D"/>
    <property type="match status" value="1"/>
</dbReference>
<dbReference type="SUPFAM" id="SSF103473">
    <property type="entry name" value="MFS general substrate transporter"/>
    <property type="match status" value="1"/>
</dbReference>
<feature type="transmembrane region" description="Helical" evidence="6">
    <location>
        <begin position="302"/>
        <end position="321"/>
    </location>
</feature>
<sequence>MQRGRTPWLAVAALCNAGIVVALMQTIIIPLIPGLPGLLDAEPENTAWALTITLLVGAVVTPISGRLGDMYGKRRILLLSLLCVAIGSIGCALSPTLLPFLIGRGLQGLGIGTIPLGISIMRDIVPQERLGSAIGMMSGSLGIGSALGLPFAASIAQAFDWHTLFVVSAGVALVAMVGVTLVVREPHPPPGGHFDFAGAAGLLLLLTAMLLPLSRGAAWGWSHPATLGLLAASAAIAVVWGRYELGLDAPLIDLRIVADRPVLLTNLASVAIGFAFYTMQMLPIQLLMTPEWMRAGMGFDMLVASLILTPAGLLMFLSAPVCSQLCRMYGPRIALAVGAGGMGVAFVVLLLALADVWQLNWVTIAVVGALSGGGLGVAYAAMPAQIMRSVPAEQTAEANGVNSLARAVGTSLSTAVVGMVLAWSIRRSELPASTTIPSTTGYVLAGLISLGACGLAVAMALAIPRRPRTSNFGQPKL</sequence>
<keyword evidence="2" id="KW-0813">Transport</keyword>
<dbReference type="RefSeq" id="WP_007321194.1">
    <property type="nucleotide sequence ID" value="NZ_BAEE01000028.1"/>
</dbReference>
<feature type="transmembrane region" description="Helical" evidence="6">
    <location>
        <begin position="161"/>
        <end position="182"/>
    </location>
</feature>
<evidence type="ECO:0000256" key="5">
    <source>
        <dbReference type="ARBA" id="ARBA00023136"/>
    </source>
</evidence>
<dbReference type="GO" id="GO:0022857">
    <property type="term" value="F:transmembrane transporter activity"/>
    <property type="evidence" value="ECO:0007669"/>
    <property type="project" value="InterPro"/>
</dbReference>
<feature type="transmembrane region" description="Helical" evidence="6">
    <location>
        <begin position="333"/>
        <end position="353"/>
    </location>
</feature>
<feature type="transmembrane region" description="Helical" evidence="6">
    <location>
        <begin position="262"/>
        <end position="282"/>
    </location>
</feature>
<evidence type="ECO:0000256" key="3">
    <source>
        <dbReference type="ARBA" id="ARBA00022692"/>
    </source>
</evidence>
<evidence type="ECO:0000313" key="9">
    <source>
        <dbReference type="Proteomes" id="UP000035088"/>
    </source>
</evidence>
<evidence type="ECO:0000259" key="7">
    <source>
        <dbReference type="PROSITE" id="PS50850"/>
    </source>
</evidence>
<evidence type="ECO:0000256" key="6">
    <source>
        <dbReference type="SAM" id="Phobius"/>
    </source>
</evidence>
<dbReference type="Proteomes" id="UP000035088">
    <property type="component" value="Unassembled WGS sequence"/>
</dbReference>
<dbReference type="InterPro" id="IPR036259">
    <property type="entry name" value="MFS_trans_sf"/>
</dbReference>
<evidence type="ECO:0000256" key="1">
    <source>
        <dbReference type="ARBA" id="ARBA00004651"/>
    </source>
</evidence>
<comment type="caution">
    <text evidence="8">The sequence shown here is derived from an EMBL/GenBank/DDBJ whole genome shotgun (WGS) entry which is preliminary data.</text>
</comment>
<organism evidence="8 9">
    <name type="scientific">Gordonia araii NBRC 100433</name>
    <dbReference type="NCBI Taxonomy" id="1073574"/>
    <lineage>
        <taxon>Bacteria</taxon>
        <taxon>Bacillati</taxon>
        <taxon>Actinomycetota</taxon>
        <taxon>Actinomycetes</taxon>
        <taxon>Mycobacteriales</taxon>
        <taxon>Gordoniaceae</taxon>
        <taxon>Gordonia</taxon>
    </lineage>
</organism>
<dbReference type="Pfam" id="PF07690">
    <property type="entry name" value="MFS_1"/>
    <property type="match status" value="1"/>
</dbReference>
<dbReference type="InterPro" id="IPR020846">
    <property type="entry name" value="MFS_dom"/>
</dbReference>
<feature type="transmembrane region" description="Helical" evidence="6">
    <location>
        <begin position="443"/>
        <end position="463"/>
    </location>
</feature>
<dbReference type="CDD" id="cd17504">
    <property type="entry name" value="MFS_MMR_MDR_like"/>
    <property type="match status" value="1"/>
</dbReference>
<dbReference type="PANTHER" id="PTHR23501">
    <property type="entry name" value="MAJOR FACILITATOR SUPERFAMILY"/>
    <property type="match status" value="1"/>
</dbReference>
<dbReference type="Gene3D" id="1.20.1250.20">
    <property type="entry name" value="MFS general substrate transporter like domains"/>
    <property type="match status" value="1"/>
</dbReference>
<feature type="transmembrane region" description="Helical" evidence="6">
    <location>
        <begin position="219"/>
        <end position="241"/>
    </location>
</feature>
<feature type="transmembrane region" description="Helical" evidence="6">
    <location>
        <begin position="133"/>
        <end position="155"/>
    </location>
</feature>
<dbReference type="InterPro" id="IPR011701">
    <property type="entry name" value="MFS"/>
</dbReference>
<feature type="domain" description="Major facilitator superfamily (MFS) profile" evidence="7">
    <location>
        <begin position="10"/>
        <end position="470"/>
    </location>
</feature>
<dbReference type="STRING" id="1073574.GOARA_028_00280"/>
<feature type="transmembrane region" description="Helical" evidence="6">
    <location>
        <begin position="76"/>
        <end position="95"/>
    </location>
</feature>
<reference evidence="8 9" key="1">
    <citation type="submission" date="2011-11" db="EMBL/GenBank/DDBJ databases">
        <title>Whole genome shotgun sequence of Gordonia araii NBRC 100433.</title>
        <authorList>
            <person name="Yoshida Y."/>
            <person name="Hosoyama A."/>
            <person name="Tsuchikane K."/>
            <person name="Katsumata H."/>
            <person name="Yamazaki S."/>
            <person name="Fujita N."/>
        </authorList>
    </citation>
    <scope>NUCLEOTIDE SEQUENCE [LARGE SCALE GENOMIC DNA]</scope>
    <source>
        <strain evidence="8 9">NBRC 100433</strain>
    </source>
</reference>
<dbReference type="EMBL" id="BAEE01000028">
    <property type="protein sequence ID" value="GAB09117.1"/>
    <property type="molecule type" value="Genomic_DNA"/>
</dbReference>
<name>G7GZU2_9ACTN</name>
<feature type="transmembrane region" description="Helical" evidence="6">
    <location>
        <begin position="7"/>
        <end position="33"/>
    </location>
</feature>
<feature type="transmembrane region" description="Helical" evidence="6">
    <location>
        <begin position="194"/>
        <end position="213"/>
    </location>
</feature>
<evidence type="ECO:0000256" key="4">
    <source>
        <dbReference type="ARBA" id="ARBA00022989"/>
    </source>
</evidence>
<keyword evidence="9" id="KW-1185">Reference proteome</keyword>
<proteinExistence type="predicted"/>
<feature type="transmembrane region" description="Helical" evidence="6">
    <location>
        <begin position="403"/>
        <end position="423"/>
    </location>
</feature>
<keyword evidence="3 6" id="KW-0812">Transmembrane</keyword>
<feature type="transmembrane region" description="Helical" evidence="6">
    <location>
        <begin position="359"/>
        <end position="382"/>
    </location>
</feature>
<keyword evidence="4 6" id="KW-1133">Transmembrane helix</keyword>
<dbReference type="AlphaFoldDB" id="G7GZU2"/>
<dbReference type="OrthoDB" id="4484751at2"/>
<comment type="subcellular location">
    <subcellularLocation>
        <location evidence="1">Cell membrane</location>
        <topology evidence="1">Multi-pass membrane protein</topology>
    </subcellularLocation>
</comment>
<dbReference type="GO" id="GO:0005886">
    <property type="term" value="C:plasma membrane"/>
    <property type="evidence" value="ECO:0007669"/>
    <property type="project" value="UniProtKB-SubCell"/>
</dbReference>
<protein>
    <submittedName>
        <fullName evidence="8">Putative major facilitator superfamily transporter</fullName>
    </submittedName>
</protein>
<evidence type="ECO:0000313" key="8">
    <source>
        <dbReference type="EMBL" id="GAB09117.1"/>
    </source>
</evidence>
<dbReference type="PANTHER" id="PTHR23501:SF197">
    <property type="entry name" value="COMD"/>
    <property type="match status" value="1"/>
</dbReference>
<gene>
    <name evidence="8" type="ORF">GOARA_028_00280</name>
</gene>
<feature type="transmembrane region" description="Helical" evidence="6">
    <location>
        <begin position="45"/>
        <end position="64"/>
    </location>
</feature>
<keyword evidence="5 6" id="KW-0472">Membrane</keyword>
<evidence type="ECO:0000256" key="2">
    <source>
        <dbReference type="ARBA" id="ARBA00022448"/>
    </source>
</evidence>
<accession>G7GZU2</accession>